<protein>
    <submittedName>
        <fullName evidence="1">Uncharacterized protein</fullName>
    </submittedName>
</protein>
<reference evidence="2" key="1">
    <citation type="journal article" date="2023" name="Front. Plant Sci.">
        <title>Chromosomal-level genome assembly of Melastoma candidum provides insights into trichome evolution.</title>
        <authorList>
            <person name="Zhong Y."/>
            <person name="Wu W."/>
            <person name="Sun C."/>
            <person name="Zou P."/>
            <person name="Liu Y."/>
            <person name="Dai S."/>
            <person name="Zhou R."/>
        </authorList>
    </citation>
    <scope>NUCLEOTIDE SEQUENCE [LARGE SCALE GENOMIC DNA]</scope>
</reference>
<proteinExistence type="predicted"/>
<sequence length="288" mass="31850">MEGIARIGDQAIGPKLLNLMPNCREEVSGQEEEKKLELRLGLAPPGERGRRHHHNLNLRGDGSDLDRGLLLSSARSLRSNVQHKSTTHFDLNLKDVKGEHNTTTTTTFQKRTAPGPVVGWPPVRSFRKNITANSINNCLKRPSSSHDAVEANNKSLVDGEAIDGGNHNYQMIERPNGSMFVKINMEGVAIGRKVDLGAYDTYDKLSSAVDVLFRDLLAVQRDGGEEAITTTEGVDGRGEYTIVYEDNEGDRMLLGDVPWHMFVSTVKRLRVLKTSELSSHGIGGRQER</sequence>
<accession>A0ACB9RRL3</accession>
<gene>
    <name evidence="1" type="ORF">MLD38_007170</name>
</gene>
<dbReference type="Proteomes" id="UP001057402">
    <property type="component" value="Chromosome 3"/>
</dbReference>
<evidence type="ECO:0000313" key="2">
    <source>
        <dbReference type="Proteomes" id="UP001057402"/>
    </source>
</evidence>
<organism evidence="1 2">
    <name type="scientific">Melastoma candidum</name>
    <dbReference type="NCBI Taxonomy" id="119954"/>
    <lineage>
        <taxon>Eukaryota</taxon>
        <taxon>Viridiplantae</taxon>
        <taxon>Streptophyta</taxon>
        <taxon>Embryophyta</taxon>
        <taxon>Tracheophyta</taxon>
        <taxon>Spermatophyta</taxon>
        <taxon>Magnoliopsida</taxon>
        <taxon>eudicotyledons</taxon>
        <taxon>Gunneridae</taxon>
        <taxon>Pentapetalae</taxon>
        <taxon>rosids</taxon>
        <taxon>malvids</taxon>
        <taxon>Myrtales</taxon>
        <taxon>Melastomataceae</taxon>
        <taxon>Melastomatoideae</taxon>
        <taxon>Melastomateae</taxon>
        <taxon>Melastoma</taxon>
    </lineage>
</organism>
<name>A0ACB9RRL3_9MYRT</name>
<comment type="caution">
    <text evidence="1">The sequence shown here is derived from an EMBL/GenBank/DDBJ whole genome shotgun (WGS) entry which is preliminary data.</text>
</comment>
<evidence type="ECO:0000313" key="1">
    <source>
        <dbReference type="EMBL" id="KAI4381053.1"/>
    </source>
</evidence>
<dbReference type="EMBL" id="CM042882">
    <property type="protein sequence ID" value="KAI4381053.1"/>
    <property type="molecule type" value="Genomic_DNA"/>
</dbReference>
<keyword evidence="2" id="KW-1185">Reference proteome</keyword>